<dbReference type="EMBL" id="JBHSGG010000032">
    <property type="protein sequence ID" value="MFC4728793.1"/>
    <property type="molecule type" value="Genomic_DNA"/>
</dbReference>
<accession>A0ABV9NQF1</accession>
<sequence length="63" mass="6683">MPNKSLLPRSAAPLVDATGRATPEFYRWLQSLGAVSGTDGEARQLIAEMARKLGSPDGSIGRI</sequence>
<feature type="non-terminal residue" evidence="1">
    <location>
        <position position="63"/>
    </location>
</feature>
<proteinExistence type="predicted"/>
<reference evidence="2" key="1">
    <citation type="journal article" date="2019" name="Int. J. Syst. Evol. Microbiol.">
        <title>The Global Catalogue of Microorganisms (GCM) 10K type strain sequencing project: providing services to taxonomists for standard genome sequencing and annotation.</title>
        <authorList>
            <consortium name="The Broad Institute Genomics Platform"/>
            <consortium name="The Broad Institute Genome Sequencing Center for Infectious Disease"/>
            <person name="Wu L."/>
            <person name="Ma J."/>
        </authorList>
    </citation>
    <scope>NUCLEOTIDE SEQUENCE [LARGE SCALE GENOMIC DNA]</scope>
    <source>
        <strain evidence="2">CGMCC 1.13574</strain>
    </source>
</reference>
<evidence type="ECO:0000313" key="2">
    <source>
        <dbReference type="Proteomes" id="UP001595892"/>
    </source>
</evidence>
<keyword evidence="2" id="KW-1185">Reference proteome</keyword>
<gene>
    <name evidence="1" type="ORF">ACFO3Q_11490</name>
</gene>
<protein>
    <submittedName>
        <fullName evidence="1">Uncharacterized protein</fullName>
    </submittedName>
</protein>
<organism evidence="1 2">
    <name type="scientific">Coralloluteibacterium thermophilum</name>
    <dbReference type="NCBI Taxonomy" id="2707049"/>
    <lineage>
        <taxon>Bacteria</taxon>
        <taxon>Pseudomonadati</taxon>
        <taxon>Pseudomonadota</taxon>
        <taxon>Gammaproteobacteria</taxon>
        <taxon>Lysobacterales</taxon>
        <taxon>Lysobacteraceae</taxon>
        <taxon>Coralloluteibacterium</taxon>
    </lineage>
</organism>
<comment type="caution">
    <text evidence="1">The sequence shown here is derived from an EMBL/GenBank/DDBJ whole genome shotgun (WGS) entry which is preliminary data.</text>
</comment>
<evidence type="ECO:0000313" key="1">
    <source>
        <dbReference type="EMBL" id="MFC4728793.1"/>
    </source>
</evidence>
<name>A0ABV9NQF1_9GAMM</name>
<dbReference type="RefSeq" id="WP_377004865.1">
    <property type="nucleotide sequence ID" value="NZ_JBHSGG010000032.1"/>
</dbReference>
<dbReference type="Proteomes" id="UP001595892">
    <property type="component" value="Unassembled WGS sequence"/>
</dbReference>